<sequence length="201" mass="22139">KTNSQKPLSNSNLSPVQPNLNQNYNYLNQPEQEYFDTMGFVEEKPSVNQFAYVDPVPTSIDAGFNQSDNAPLYFNSDQGSNSINCSDYGWGEQGAKTPEISSILAASVEGDEFLEDANPSKKLKPSSDNVMAAEDNSAKTLSDELLALDNQMKYFQMPPFIEGNWDATIDAFLNGDATQDGGNPMDLWNFDDFPAMAEGVF</sequence>
<organism evidence="2 3">
    <name type="scientific">Gossypium lobatum</name>
    <dbReference type="NCBI Taxonomy" id="34289"/>
    <lineage>
        <taxon>Eukaryota</taxon>
        <taxon>Viridiplantae</taxon>
        <taxon>Streptophyta</taxon>
        <taxon>Embryophyta</taxon>
        <taxon>Tracheophyta</taxon>
        <taxon>Spermatophyta</taxon>
        <taxon>Magnoliopsida</taxon>
        <taxon>eudicotyledons</taxon>
        <taxon>Gunneridae</taxon>
        <taxon>Pentapetalae</taxon>
        <taxon>rosids</taxon>
        <taxon>malvids</taxon>
        <taxon>Malvales</taxon>
        <taxon>Malvaceae</taxon>
        <taxon>Malvoideae</taxon>
        <taxon>Gossypium</taxon>
    </lineage>
</organism>
<comment type="caution">
    <text evidence="2">The sequence shown here is derived from an EMBL/GenBank/DDBJ whole genome shotgun (WGS) entry which is preliminary data.</text>
</comment>
<accession>A0A7J8MYQ6</accession>
<evidence type="ECO:0000313" key="3">
    <source>
        <dbReference type="Proteomes" id="UP000593572"/>
    </source>
</evidence>
<feature type="non-terminal residue" evidence="2">
    <location>
        <position position="1"/>
    </location>
</feature>
<name>A0A7J8MYQ6_9ROSI</name>
<reference evidence="2 3" key="1">
    <citation type="journal article" date="2019" name="Genome Biol. Evol.">
        <title>Insights into the evolution of the New World diploid cottons (Gossypium, subgenus Houzingenia) based on genome sequencing.</title>
        <authorList>
            <person name="Grover C.E."/>
            <person name="Arick M.A. 2nd"/>
            <person name="Thrash A."/>
            <person name="Conover J.L."/>
            <person name="Sanders W.S."/>
            <person name="Peterson D.G."/>
            <person name="Frelichowski J.E."/>
            <person name="Scheffler J.A."/>
            <person name="Scheffler B.E."/>
            <person name="Wendel J.F."/>
        </authorList>
    </citation>
    <scope>NUCLEOTIDE SEQUENCE [LARGE SCALE GENOMIC DNA]</scope>
    <source>
        <strain evidence="2">157</strain>
        <tissue evidence="2">Leaf</tissue>
    </source>
</reference>
<gene>
    <name evidence="2" type="ORF">Golob_003495</name>
</gene>
<protein>
    <recommendedName>
        <fullName evidence="4">Ethylene-responsive transcription factor RAP2-12-like</fullName>
    </recommendedName>
</protein>
<proteinExistence type="predicted"/>
<evidence type="ECO:0000256" key="1">
    <source>
        <dbReference type="SAM" id="MobiDB-lite"/>
    </source>
</evidence>
<keyword evidence="3" id="KW-1185">Reference proteome</keyword>
<feature type="compositionally biased region" description="Polar residues" evidence="1">
    <location>
        <begin position="1"/>
        <end position="16"/>
    </location>
</feature>
<dbReference type="AlphaFoldDB" id="A0A7J8MYQ6"/>
<evidence type="ECO:0000313" key="2">
    <source>
        <dbReference type="EMBL" id="MBA0569786.1"/>
    </source>
</evidence>
<feature type="region of interest" description="Disordered" evidence="1">
    <location>
        <begin position="1"/>
        <end position="20"/>
    </location>
</feature>
<dbReference type="EMBL" id="JABEZX010000011">
    <property type="protein sequence ID" value="MBA0569786.1"/>
    <property type="molecule type" value="Genomic_DNA"/>
</dbReference>
<evidence type="ECO:0008006" key="4">
    <source>
        <dbReference type="Google" id="ProtNLM"/>
    </source>
</evidence>
<dbReference type="Proteomes" id="UP000593572">
    <property type="component" value="Unassembled WGS sequence"/>
</dbReference>